<organism evidence="1">
    <name type="scientific">marine sediment metagenome</name>
    <dbReference type="NCBI Taxonomy" id="412755"/>
    <lineage>
        <taxon>unclassified sequences</taxon>
        <taxon>metagenomes</taxon>
        <taxon>ecological metagenomes</taxon>
    </lineage>
</organism>
<proteinExistence type="predicted"/>
<reference evidence="1" key="1">
    <citation type="journal article" date="2015" name="Nature">
        <title>Complex archaea that bridge the gap between prokaryotes and eukaryotes.</title>
        <authorList>
            <person name="Spang A."/>
            <person name="Saw J.H."/>
            <person name="Jorgensen S.L."/>
            <person name="Zaremba-Niedzwiedzka K."/>
            <person name="Martijn J."/>
            <person name="Lind A.E."/>
            <person name="van Eijk R."/>
            <person name="Schleper C."/>
            <person name="Guy L."/>
            <person name="Ettema T.J."/>
        </authorList>
    </citation>
    <scope>NUCLEOTIDE SEQUENCE</scope>
</reference>
<evidence type="ECO:0000313" key="1">
    <source>
        <dbReference type="EMBL" id="KKM14179.1"/>
    </source>
</evidence>
<dbReference type="EMBL" id="LAZR01015210">
    <property type="protein sequence ID" value="KKM14179.1"/>
    <property type="molecule type" value="Genomic_DNA"/>
</dbReference>
<gene>
    <name evidence="1" type="ORF">LCGC14_1708750</name>
</gene>
<accession>A0A0F9I3F4</accession>
<sequence>MNGHYKLEPLFALGQIVATPAPKGPPLAALETAGQAPHEFLVRHVCGEWGDLVEEDIQENERALEQGHRLFSAYNTNDGTRIWVITEFDRSVTTLLLPLEY</sequence>
<comment type="caution">
    <text evidence="1">The sequence shown here is derived from an EMBL/GenBank/DDBJ whole genome shotgun (WGS) entry which is preliminary data.</text>
</comment>
<name>A0A0F9I3F4_9ZZZZ</name>
<evidence type="ECO:0008006" key="2">
    <source>
        <dbReference type="Google" id="ProtNLM"/>
    </source>
</evidence>
<protein>
    <recommendedName>
        <fullName evidence="2">Plasmid related protein</fullName>
    </recommendedName>
</protein>
<dbReference type="AlphaFoldDB" id="A0A0F9I3F4"/>